<organism evidence="2 3">
    <name type="scientific">Streptomyces variabilis</name>
    <dbReference type="NCBI Taxonomy" id="67372"/>
    <lineage>
        <taxon>Bacteria</taxon>
        <taxon>Bacillati</taxon>
        <taxon>Actinomycetota</taxon>
        <taxon>Actinomycetes</taxon>
        <taxon>Kitasatosporales</taxon>
        <taxon>Streptomycetaceae</taxon>
        <taxon>Streptomyces</taxon>
        <taxon>Streptomyces griseoincarnatus group</taxon>
    </lineage>
</organism>
<evidence type="ECO:0000313" key="3">
    <source>
        <dbReference type="Proteomes" id="UP000629911"/>
    </source>
</evidence>
<protein>
    <recommendedName>
        <fullName evidence="1">Methyltransferase domain-containing protein</fullName>
    </recommendedName>
</protein>
<dbReference type="EMBL" id="BMTZ01000012">
    <property type="protein sequence ID" value="GGT62307.1"/>
    <property type="molecule type" value="Genomic_DNA"/>
</dbReference>
<name>A0ABQ2U1D2_9ACTN</name>
<evidence type="ECO:0000259" key="1">
    <source>
        <dbReference type="Pfam" id="PF13649"/>
    </source>
</evidence>
<gene>
    <name evidence="2" type="ORF">GCM10010287_41200</name>
</gene>
<sequence>MLATMERVTASASADLWHHYGRTRHTTDRTVPDTFRWSWGQDCGPGPDILGDLSGLYVADLGAGAAREAAHLAVHHRPAQVVAVDASPAQHAMAMDLYGHLTPRLQLVQSDVVEHLRAAPGTYDVLYSVFGAVDFTEPRRLLPAAAAALRPGGRLVFSTLAHYVSGAPAQPDVEHADIPARTPDGEPATMRRWVLQERVWVKLLDEAGFTRISGDLLPAGQGPRAADTLMLTAWRRPLP</sequence>
<feature type="domain" description="Methyltransferase" evidence="1">
    <location>
        <begin position="58"/>
        <end position="153"/>
    </location>
</feature>
<dbReference type="Pfam" id="PF13649">
    <property type="entry name" value="Methyltransf_25"/>
    <property type="match status" value="1"/>
</dbReference>
<keyword evidence="3" id="KW-1185">Reference proteome</keyword>
<dbReference type="Gene3D" id="3.40.50.150">
    <property type="entry name" value="Vaccinia Virus protein VP39"/>
    <property type="match status" value="1"/>
</dbReference>
<dbReference type="CDD" id="cd02440">
    <property type="entry name" value="AdoMet_MTases"/>
    <property type="match status" value="1"/>
</dbReference>
<comment type="caution">
    <text evidence="2">The sequence shown here is derived from an EMBL/GenBank/DDBJ whole genome shotgun (WGS) entry which is preliminary data.</text>
</comment>
<accession>A0ABQ2U1D2</accession>
<dbReference type="Proteomes" id="UP000629911">
    <property type="component" value="Unassembled WGS sequence"/>
</dbReference>
<evidence type="ECO:0000313" key="2">
    <source>
        <dbReference type="EMBL" id="GGT62307.1"/>
    </source>
</evidence>
<proteinExistence type="predicted"/>
<dbReference type="SUPFAM" id="SSF53335">
    <property type="entry name" value="S-adenosyl-L-methionine-dependent methyltransferases"/>
    <property type="match status" value="1"/>
</dbReference>
<dbReference type="InterPro" id="IPR041698">
    <property type="entry name" value="Methyltransf_25"/>
</dbReference>
<reference evidence="3" key="1">
    <citation type="journal article" date="2019" name="Int. J. Syst. Evol. Microbiol.">
        <title>The Global Catalogue of Microorganisms (GCM) 10K type strain sequencing project: providing services to taxonomists for standard genome sequencing and annotation.</title>
        <authorList>
            <consortium name="The Broad Institute Genomics Platform"/>
            <consortium name="The Broad Institute Genome Sequencing Center for Infectious Disease"/>
            <person name="Wu L."/>
            <person name="Ma J."/>
        </authorList>
    </citation>
    <scope>NUCLEOTIDE SEQUENCE [LARGE SCALE GENOMIC DNA]</scope>
    <source>
        <strain evidence="3">JCM 4422</strain>
    </source>
</reference>
<dbReference type="InterPro" id="IPR029063">
    <property type="entry name" value="SAM-dependent_MTases_sf"/>
</dbReference>